<evidence type="ECO:0000313" key="10">
    <source>
        <dbReference type="Proteomes" id="UP001208888"/>
    </source>
</evidence>
<dbReference type="SMART" id="SM00912">
    <property type="entry name" value="Haemagg_act"/>
    <property type="match status" value="1"/>
</dbReference>
<comment type="similarity">
    <text evidence="6">In the N-terminal section; belongs to the CdiA toxin family.</text>
</comment>
<dbReference type="Pfam" id="PF13332">
    <property type="entry name" value="Fil_haemagg_2"/>
    <property type="match status" value="5"/>
</dbReference>
<evidence type="ECO:0000256" key="2">
    <source>
        <dbReference type="ARBA" id="ARBA00022656"/>
    </source>
</evidence>
<comment type="subcellular location">
    <subcellularLocation>
        <location evidence="1">Target cell</location>
        <location evidence="1">Target cell cytoplasm</location>
    </subcellularLocation>
</comment>
<dbReference type="InterPro" id="IPR010069">
    <property type="entry name" value="CdiA_FHA1_rpt"/>
</dbReference>
<feature type="region of interest" description="Disordered" evidence="7">
    <location>
        <begin position="3126"/>
        <end position="3175"/>
    </location>
</feature>
<dbReference type="GO" id="GO:0090729">
    <property type="term" value="F:toxin activity"/>
    <property type="evidence" value="ECO:0007669"/>
    <property type="project" value="UniProtKB-KW"/>
</dbReference>
<feature type="region of interest" description="Disordered" evidence="7">
    <location>
        <begin position="3801"/>
        <end position="3848"/>
    </location>
</feature>
<organism evidence="9 10">
    <name type="scientific">Pantoea ananas</name>
    <name type="common">Erwinia uredovora</name>
    <dbReference type="NCBI Taxonomy" id="553"/>
    <lineage>
        <taxon>Bacteria</taxon>
        <taxon>Pseudomonadati</taxon>
        <taxon>Pseudomonadota</taxon>
        <taxon>Gammaproteobacteria</taxon>
        <taxon>Enterobacterales</taxon>
        <taxon>Erwiniaceae</taxon>
        <taxon>Pantoea</taxon>
    </lineage>
</organism>
<evidence type="ECO:0000256" key="6">
    <source>
        <dbReference type="ARBA" id="ARBA00024043"/>
    </source>
</evidence>
<evidence type="ECO:0000313" key="9">
    <source>
        <dbReference type="EMBL" id="MCW0342434.1"/>
    </source>
</evidence>
<dbReference type="GO" id="GO:0030430">
    <property type="term" value="C:host cell cytoplasm"/>
    <property type="evidence" value="ECO:0007669"/>
    <property type="project" value="UniProtKB-ARBA"/>
</dbReference>
<gene>
    <name evidence="9" type="ORF">NB703_000527</name>
</gene>
<feature type="compositionally biased region" description="Polar residues" evidence="7">
    <location>
        <begin position="3804"/>
        <end position="3848"/>
    </location>
</feature>
<reference evidence="9" key="1">
    <citation type="submission" date="2022-06" db="EMBL/GenBank/DDBJ databases">
        <title>Dynamics of rice microbiomes reveals core vertical transmitted seed endophytes.</title>
        <authorList>
            <person name="Liao K."/>
            <person name="Zhang X."/>
        </authorList>
    </citation>
    <scope>NUCLEOTIDE SEQUENCE</scope>
    <source>
        <strain evidence="9">JT1-17</strain>
    </source>
</reference>
<name>A0AAJ1FQ11_PANAN</name>
<dbReference type="RefSeq" id="WP_080687759.1">
    <property type="nucleotide sequence ID" value="NZ_JANFVX010000001.1"/>
</dbReference>
<evidence type="ECO:0000256" key="7">
    <source>
        <dbReference type="SAM" id="MobiDB-lite"/>
    </source>
</evidence>
<feature type="region of interest" description="Disordered" evidence="7">
    <location>
        <begin position="2741"/>
        <end position="2771"/>
    </location>
</feature>
<keyword evidence="3" id="KW-0732">Signal</keyword>
<dbReference type="NCBIfam" id="TIGR01731">
    <property type="entry name" value="fil_hemag_20aa"/>
    <property type="match status" value="26"/>
</dbReference>
<dbReference type="InterPro" id="IPR008638">
    <property type="entry name" value="FhaB/CdiA-like_TPS"/>
</dbReference>
<dbReference type="EMBL" id="JANFVX010000001">
    <property type="protein sequence ID" value="MCW0342434.1"/>
    <property type="molecule type" value="Genomic_DNA"/>
</dbReference>
<evidence type="ECO:0000256" key="3">
    <source>
        <dbReference type="ARBA" id="ARBA00022729"/>
    </source>
</evidence>
<keyword evidence="5" id="KW-0843">Virulence</keyword>
<comment type="caution">
    <text evidence="9">The sequence shown here is derived from an EMBL/GenBank/DDBJ whole genome shotgun (WGS) entry which is preliminary data.</text>
</comment>
<dbReference type="InterPro" id="IPR025157">
    <property type="entry name" value="Hemagglutinin_rpt"/>
</dbReference>
<keyword evidence="4" id="KW-1266">Target cell cytoplasm</keyword>
<accession>A0AAJ1FQ11</accession>
<dbReference type="Pfam" id="PF05860">
    <property type="entry name" value="TPS"/>
    <property type="match status" value="1"/>
</dbReference>
<protein>
    <recommendedName>
        <fullName evidence="8">Filamentous haemagglutinin FhaB/tRNA nuclease CdiA-like TPS domain-containing protein</fullName>
    </recommendedName>
</protein>
<dbReference type="Proteomes" id="UP001208888">
    <property type="component" value="Unassembled WGS sequence"/>
</dbReference>
<proteinExistence type="inferred from homology"/>
<dbReference type="GO" id="GO:0004521">
    <property type="term" value="F:RNA endonuclease activity"/>
    <property type="evidence" value="ECO:0007669"/>
    <property type="project" value="UniProtKB-ARBA"/>
</dbReference>
<evidence type="ECO:0000256" key="5">
    <source>
        <dbReference type="ARBA" id="ARBA00023026"/>
    </source>
</evidence>
<keyword evidence="2" id="KW-0800">Toxin</keyword>
<dbReference type="SUPFAM" id="SSF51126">
    <property type="entry name" value="Pectin lyase-like"/>
    <property type="match status" value="1"/>
</dbReference>
<evidence type="ECO:0000256" key="1">
    <source>
        <dbReference type="ARBA" id="ARBA00004219"/>
    </source>
</evidence>
<dbReference type="Gene3D" id="2.160.20.10">
    <property type="entry name" value="Single-stranded right-handed beta-helix, Pectin lyase-like"/>
    <property type="match status" value="1"/>
</dbReference>
<dbReference type="NCBIfam" id="TIGR01901">
    <property type="entry name" value="adhes_NPXG"/>
    <property type="match status" value="1"/>
</dbReference>
<feature type="domain" description="Filamentous haemagglutinin FhaB/tRNA nuclease CdiA-like TPS" evidence="8">
    <location>
        <begin position="48"/>
        <end position="170"/>
    </location>
</feature>
<feature type="compositionally biased region" description="Polar residues" evidence="7">
    <location>
        <begin position="3129"/>
        <end position="3164"/>
    </location>
</feature>
<dbReference type="InterPro" id="IPR012334">
    <property type="entry name" value="Pectin_lyas_fold"/>
</dbReference>
<dbReference type="FunFam" id="2.160.20.10:FF:000048">
    <property type="entry name" value="tRNA nuclease CdiA"/>
    <property type="match status" value="1"/>
</dbReference>
<evidence type="ECO:0000259" key="8">
    <source>
        <dbReference type="SMART" id="SM00912"/>
    </source>
</evidence>
<evidence type="ECO:0000256" key="4">
    <source>
        <dbReference type="ARBA" id="ARBA00022913"/>
    </source>
</evidence>
<sequence length="3967" mass="404224">MDDRQPVSLARRALSYLICYLVAVQPMLPVMAAEITPVTPGTKMDAAGNGVPVVNIATPNQAGISHNQYDQYNVGQQGLILNNATGQLTQTQLGGLIQNNPNLKAGQEARAIINEVVGANRSQLQGYTEVAGKAANVMVANPYGITCNGCGFINTPNVTLTTGKPQFDANGNLAALEVSKGTITIEGQGLDGSKADAVSIVARATEINAGIHAKDLTVTLGANRVGQDGSITPINGEGPAPGVAVDTSALGGMYANRIHLVSSEKGVGVNLGNLLARQGDITLDANGKLAVHNSLSSGALTASAQSVELSGEHKASGPATITAQNAISLHDGSLGSDRAVALQGGKRLQINSGKIVAGDSINLAATSLSLDNGSALNATNNISFNAQPDFTGGLSLDPAGQFDNAGQVTAGNNLSVNAFTTGNSGGLLAKGQLAMVGNYVTNQGILQGNNVRIKSNSLNNGGTLQSADAVTLDAFTLENNGTLIAKGQLNAVSNSFDNRGTLQGSGVDIKSDALRNSGTLQSAGLLTLNGNSLDQLGTLGAKGDGVLTFRDRISNTQGASLLSDGALTLSTGDLFQDGNLSGRSGLAINSDNLSSAAGASSASQGDIALQVGKHVDINGDVNADGMLTSTSGSLHTGTTAHLQGQNMTLRAGQIALEGTQAAKQRLDITGTDLTHAGKSSGDDVILSASGSLSNQGSLVANDGLQANAANLSNTGTGSGKDINFTATGTLINAGALVAKNQLQVGSASLNNSGTLTAPQLSLSSDSLINSGLIQGTQNLALRSQDLTNQRSGSIATAGDLTLNLPDFSNSGLLSTEGALHLSGNSLVNDGEINASTLHSDNGQLTNLTDGKLLATGSLQLTNDQLTNGGQIAANQSDLTAATLNNAGRIQGASSLNLNADTTNNRQGGELLTSGQLTLNGGDLNNAGLIQADKLALTADNWQNSGNALSAGNATLKAKTLTNSGKILGQQNIDLQGNTTGNSGWLLAKVLTFQGDLINSGLIQGDTALTLKGGSLSNQATGQLQTAGNADITASSLNNQGQLQGDNLAVTAQSWQNSGSAQATKNITASVAGELNNGGTLTAQQAMNLQAGKVTNAGTLAADQLTIQAPQLSNAGLLQGNSALAITSAQIANLANGRLVSGSGSGLSLAPVQLVNDGLLQVAGTFSVNGGDFTNNGQVNADALNATLTGTLNNGGNAKLLARQLAQVQAQSLTNAGIVAGQQLQITGDTLQNQGLLQGDNALTVGFRQLDNLAGGQLITGGALTLQGTDARNAGTWQGSQLSYRFGSLKNTGTLNGIGTLDGQTTGLLDNSGNLITGGNASLNAGSLTNSGKIMASRLTLRAGSLNNSGLWQGSTALDALSTGDLTQSSTGRALSGGDLLLGAATLNTGGTLQGGNAQITAGSWQNQGSLLSTGDLSAAIDSNLTNGGSLLSQGGAQLSAQNLVNTGSVLAEKAMTLNGGSLNNSGAIQGDTLSVTPASVTNQGNLIGLKSLTLGPAPQRFRMLLAQSAPTRELVNNAGGQLLTQGALTVTADNVTNNGSWQGQQILLNAAKLANGGAIQSADGLQLTLSDRLDAAAGSKISANGTAALQALTLANQGQWVAKNLTLKGDTLNNNGEITGADSLSVQLNGALTQQQDKNLLSAGKISLQSASLNNLGRIQGSDLQINTGALDNAGRLQGDNNLLLSATGHLTNAANGTLVSQNALTLTAPDLYNDGLIQGAGGTVNATNSATNNGRLLAGGALTFTTPQLVNNGWLQAGQLTLNASGLTNNATLLADQQGTLNGTNFQNQGMAQGGNLAVNYQNLGNSGTVLGTGQLNVNAAQVNLTGSGRLFSGGGLTLVSNGFDQFGQVVALGDVLVNLANSFVSHNTLAAGNRLTLNSNGSLENQSTMQGQGVTLNAGGDLTNNGQITTGGADSSLTGNRIAMNGAGSLQGGGNVTLNSRSDVTLDGFTGTLGNLTISTPGRLVNTALLYAGQNLYLFANSIRNQRGDILAGNSLWMQRDGAGNANGEVINTSGTIETQGGDININTGHLLNTRDGLTTGSSTVAVPGLPSGAESGSFEINLSDLSAENGEREYDLVELGSGGNGDGGGSSPDRYAWLPTEKARVKRYLVSQTTISAFSNGGAARIAAGQNLTISASLLDNQASNLLAGRDAILSGRELNNASWNNGVSSEYLSFAMQRYEPYKSTVKYILSGSPEYVTIPTGNGLRAIIQAGGNVNANFSSNISNTNTTSNAGWSGNTISTPGLRGLASLNQAGAQQRQQLGETDKVALNSPQWRDQLQGALQQVNGDSSLDNSTPDKASLVTHVSGNFSRADLSQSGRLISDAAVSTANLRSYKPASVDTSAYPIPSGDNGYFVFGNSKSPYLITLNPKLNGLGQLDNSLFGDLNALLGRQPGQAPQESRQLYTDKTTFLGSSYLLDRLSLKPNYDYRFLGDAAFDTRYVSNVVLNQTGSRYLNGIGSELDQMRYLMDNAASAQRALGLQFGVSLSAQQVASLDKSMVWWEATTINGETVMVPKVYLSSKDVEMHDGSVIAGNNVTLSGGDITNDGSTITAKNNLTVSSQNSVNNLNAGMLYAGENLQLTAINNINNVSSNISAKKVGLESISGDINNITATTLWQINGSAGKQNTGFAKQTFVGPTATIISLGSLSLKSGNDINIKGANLSAGGDLLINAWHDIAITNNQVTSGLAFQNSGNQKVTNTASQISAGHNLSVQSGHDLNVTASNLNAANDASLQAGNDLNLNSATNSQNSRNGNQESHSTALDRTSVSSGGNLSLAAGQDINSQAAAIAATGDAALKAGRDINLNAEATGSGYSERGDKKTVISETVRQQGTEIASGGSTTLVAGRDINTKATDVTAKQDIALQAGRDVNLNTATESDYYYKEETKTKKGFLSKKTTHTIQEDSATNEKGTLLSGNNVSVKAGNDLLVKGSQVVGDGNVALDAGNNVDIAAATNTDSTWRFSETKKSGLMGTGGIGISIGSSKSLQEMRDKGTTQSQSISTVGSTKGNVSVTAGKQLQVNGADLVAGGNMALQGDSVTVTPGHDLRTHDERTEQRTSGLTLALSGAVAEAVNSAVAAAQSAKQQSDGRLAALQATKAVLSGVQANQASQLAQVQGDPNNGIGISISLSTQQSKSEQHQQSDTVNGSTINAGRNLSINATGKGQGPDSGNLVISGSQLKAGGDTTLQAANDITLTGAANTQQTTGKNSSSGGGIGVSFGVGAGSAGLSVFASVNGAKGNEKGNGTVWSETTLDSGGKVAISSGRDTTLSGAQVNGNSVKADVGRDLTITSLQDSDKYDSKQSSFGAGGSFTFGSMTGSGYINASQDKMHSNFDSVKEQSGLYAGNGGFDVTVGNHTQLNGAVIASQADADKNRLDTGTLGFTDLHNEADYKTEHQGIGMSSGASLGGQFAGNMANTMLAGAGGKGHAEGTTQSAVSDGTIVVRDQANQKQDTATLSRDTAHANDSISPIFNKEKEQQRLQTAQMIGEIGSQVGDIVKTQGAIEATRAANNDMKQVSPEKLQQAQKDWEEANPGKTPTSEQISKQAWQSYYDKALSASPYAVGGSVQRIVTAATAAVQGLASGDIRAAAAGGAAPYIANLIGHSDLDPASRLMAHAVVNAALAAAQDKNIAAGAAGAVTGELTGMLASEIYGKKPYEMNDREKETVSALATLAAGLSGGLAGSGAADMVTAAQTGKVTVENNNLSAVVRLGATACAEVASCRNMVVEKGLGALLGIGVAKTAMDNLSEADRTVILAAAITGKADEIERLTPEQLAAYKEMVEGQKGTLLPLPALDRPLVDSVLTNPTPEQNRGTTLTTPDQRDQNGSSHTGNTSGVPDTGGNTTVTPIAEQNKDELAYLAGGYEPNKGAVGNMGEFFKQPGFGSVAKDGSQKTSKIYQGQSVYKASGNLSNEIRKGDQFYLDASHMNHLEVFDSKGNFRVVLNLDGSINPAKTKVAAAEGRKLPK</sequence>
<dbReference type="InterPro" id="IPR011050">
    <property type="entry name" value="Pectin_lyase_fold/virulence"/>
</dbReference>